<dbReference type="EMBL" id="BAAAGS010000003">
    <property type="protein sequence ID" value="GAA0510203.1"/>
    <property type="molecule type" value="Genomic_DNA"/>
</dbReference>
<evidence type="ECO:0000313" key="7">
    <source>
        <dbReference type="EMBL" id="GAA0510203.1"/>
    </source>
</evidence>
<evidence type="ECO:0000313" key="8">
    <source>
        <dbReference type="Proteomes" id="UP001500729"/>
    </source>
</evidence>
<dbReference type="Gene3D" id="1.10.357.10">
    <property type="entry name" value="Tetracycline Repressor, domain 2"/>
    <property type="match status" value="1"/>
</dbReference>
<accession>A0ABN1C252</accession>
<dbReference type="Pfam" id="PF00440">
    <property type="entry name" value="TetR_N"/>
    <property type="match status" value="1"/>
</dbReference>
<dbReference type="InterPro" id="IPR009057">
    <property type="entry name" value="Homeodomain-like_sf"/>
</dbReference>
<evidence type="ECO:0000256" key="3">
    <source>
        <dbReference type="ARBA" id="ARBA00023163"/>
    </source>
</evidence>
<sequence>MKSDDGALRGRPPGRPRSAEADEAILAAATELLIERGVGQVSVEQVARRAGVTRATVYRRFPNLTALLVGAVEWEYRDADTGGLEWPDVDAMVAHWAALLAHPRDRKLMRRLYAAADDYPELLRAYADAHGRRGVEAVRATLDRAREAGELPPHVDSAVLQQMFAGAALLYVSVHPDDSGEDAIKGHFTDILRQVGYRPAASREGAHDDE</sequence>
<keyword evidence="3" id="KW-0804">Transcription</keyword>
<evidence type="ECO:0000256" key="5">
    <source>
        <dbReference type="SAM" id="MobiDB-lite"/>
    </source>
</evidence>
<dbReference type="InterPro" id="IPR011075">
    <property type="entry name" value="TetR_C"/>
</dbReference>
<dbReference type="PANTHER" id="PTHR30055:SF148">
    <property type="entry name" value="TETR-FAMILY TRANSCRIPTIONAL REGULATOR"/>
    <property type="match status" value="1"/>
</dbReference>
<feature type="region of interest" description="Disordered" evidence="5">
    <location>
        <begin position="1"/>
        <end position="20"/>
    </location>
</feature>
<reference evidence="7 8" key="1">
    <citation type="journal article" date="2019" name="Int. J. Syst. Evol. Microbiol.">
        <title>The Global Catalogue of Microorganisms (GCM) 10K type strain sequencing project: providing services to taxonomists for standard genome sequencing and annotation.</title>
        <authorList>
            <consortium name="The Broad Institute Genomics Platform"/>
            <consortium name="The Broad Institute Genome Sequencing Center for Infectious Disease"/>
            <person name="Wu L."/>
            <person name="Ma J."/>
        </authorList>
    </citation>
    <scope>NUCLEOTIDE SEQUENCE [LARGE SCALE GENOMIC DNA]</scope>
    <source>
        <strain evidence="7 8">JCM 10303</strain>
    </source>
</reference>
<dbReference type="SUPFAM" id="SSF48498">
    <property type="entry name" value="Tetracyclin repressor-like, C-terminal domain"/>
    <property type="match status" value="1"/>
</dbReference>
<evidence type="ECO:0000259" key="6">
    <source>
        <dbReference type="PROSITE" id="PS50977"/>
    </source>
</evidence>
<dbReference type="Gene3D" id="1.10.10.60">
    <property type="entry name" value="Homeodomain-like"/>
    <property type="match status" value="1"/>
</dbReference>
<evidence type="ECO:0000256" key="2">
    <source>
        <dbReference type="ARBA" id="ARBA00023125"/>
    </source>
</evidence>
<comment type="caution">
    <text evidence="7">The sequence shown here is derived from an EMBL/GenBank/DDBJ whole genome shotgun (WGS) entry which is preliminary data.</text>
</comment>
<dbReference type="SUPFAM" id="SSF46689">
    <property type="entry name" value="Homeodomain-like"/>
    <property type="match status" value="1"/>
</dbReference>
<protein>
    <submittedName>
        <fullName evidence="7">TetR/AcrR family transcriptional regulator</fullName>
    </submittedName>
</protein>
<dbReference type="PRINTS" id="PR00455">
    <property type="entry name" value="HTHTETR"/>
</dbReference>
<dbReference type="InterPro" id="IPR001647">
    <property type="entry name" value="HTH_TetR"/>
</dbReference>
<dbReference type="RefSeq" id="WP_009942717.1">
    <property type="nucleotide sequence ID" value="NZ_BAAAGS010000003.1"/>
</dbReference>
<name>A0ABN1C252_SACER</name>
<proteinExistence type="predicted"/>
<dbReference type="InterPro" id="IPR050109">
    <property type="entry name" value="HTH-type_TetR-like_transc_reg"/>
</dbReference>
<dbReference type="Pfam" id="PF16859">
    <property type="entry name" value="TetR_C_11"/>
    <property type="match status" value="1"/>
</dbReference>
<dbReference type="InterPro" id="IPR036271">
    <property type="entry name" value="Tet_transcr_reg_TetR-rel_C_sf"/>
</dbReference>
<dbReference type="Proteomes" id="UP001500729">
    <property type="component" value="Unassembled WGS sequence"/>
</dbReference>
<evidence type="ECO:0000256" key="4">
    <source>
        <dbReference type="PROSITE-ProRule" id="PRU00335"/>
    </source>
</evidence>
<keyword evidence="2 4" id="KW-0238">DNA-binding</keyword>
<evidence type="ECO:0000256" key="1">
    <source>
        <dbReference type="ARBA" id="ARBA00023015"/>
    </source>
</evidence>
<feature type="DNA-binding region" description="H-T-H motif" evidence="4">
    <location>
        <begin position="42"/>
        <end position="61"/>
    </location>
</feature>
<gene>
    <name evidence="7" type="ORF">GCM10009533_06280</name>
</gene>
<dbReference type="PROSITE" id="PS50977">
    <property type="entry name" value="HTH_TETR_2"/>
    <property type="match status" value="1"/>
</dbReference>
<keyword evidence="8" id="KW-1185">Reference proteome</keyword>
<keyword evidence="1" id="KW-0805">Transcription regulation</keyword>
<feature type="domain" description="HTH tetR-type" evidence="6">
    <location>
        <begin position="19"/>
        <end position="79"/>
    </location>
</feature>
<dbReference type="PANTHER" id="PTHR30055">
    <property type="entry name" value="HTH-TYPE TRANSCRIPTIONAL REGULATOR RUTR"/>
    <property type="match status" value="1"/>
</dbReference>
<organism evidence="7 8">
    <name type="scientific">Saccharopolyspora erythraea</name>
    <name type="common">Streptomyces erythraeus</name>
    <dbReference type="NCBI Taxonomy" id="1836"/>
    <lineage>
        <taxon>Bacteria</taxon>
        <taxon>Bacillati</taxon>
        <taxon>Actinomycetota</taxon>
        <taxon>Actinomycetes</taxon>
        <taxon>Pseudonocardiales</taxon>
        <taxon>Pseudonocardiaceae</taxon>
        <taxon>Saccharopolyspora</taxon>
    </lineage>
</organism>